<reference evidence="1" key="1">
    <citation type="submission" date="2020-03" db="EMBL/GenBank/DDBJ databases">
        <title>The deep terrestrial virosphere.</title>
        <authorList>
            <person name="Holmfeldt K."/>
            <person name="Nilsson E."/>
            <person name="Simone D."/>
            <person name="Lopez-Fernandez M."/>
            <person name="Wu X."/>
            <person name="de Brujin I."/>
            <person name="Lundin D."/>
            <person name="Andersson A."/>
            <person name="Bertilsson S."/>
            <person name="Dopson M."/>
        </authorList>
    </citation>
    <scope>NUCLEOTIDE SEQUENCE</scope>
    <source>
        <strain evidence="1">MM415B05761</strain>
    </source>
</reference>
<gene>
    <name evidence="1" type="ORF">MM415B05761_0010</name>
</gene>
<evidence type="ECO:0000313" key="1">
    <source>
        <dbReference type="EMBL" id="QJA98017.1"/>
    </source>
</evidence>
<protein>
    <submittedName>
        <fullName evidence="1">Uncharacterized protein</fullName>
    </submittedName>
</protein>
<organism evidence="1">
    <name type="scientific">viral metagenome</name>
    <dbReference type="NCBI Taxonomy" id="1070528"/>
    <lineage>
        <taxon>unclassified sequences</taxon>
        <taxon>metagenomes</taxon>
        <taxon>organismal metagenomes</taxon>
    </lineage>
</organism>
<name>A0A6M3LRN8_9ZZZZ</name>
<proteinExistence type="predicted"/>
<sequence length="65" mass="7793">MTIPNRKKLRKLQNEFLKHSNVKQFVRKHGEDHPLLEGFPTFSQLNINIFPEHADTIKRLLEVWN</sequence>
<dbReference type="AlphaFoldDB" id="A0A6M3LRN8"/>
<dbReference type="EMBL" id="MT143545">
    <property type="protein sequence ID" value="QJA98017.1"/>
    <property type="molecule type" value="Genomic_DNA"/>
</dbReference>
<accession>A0A6M3LRN8</accession>